<evidence type="ECO:0000313" key="5">
    <source>
        <dbReference type="WBParaSite" id="jg20777"/>
    </source>
</evidence>
<evidence type="ECO:0000256" key="1">
    <source>
        <dbReference type="SAM" id="MobiDB-lite"/>
    </source>
</evidence>
<organism evidence="4 5">
    <name type="scientific">Ditylenchus dipsaci</name>
    <dbReference type="NCBI Taxonomy" id="166011"/>
    <lineage>
        <taxon>Eukaryota</taxon>
        <taxon>Metazoa</taxon>
        <taxon>Ecdysozoa</taxon>
        <taxon>Nematoda</taxon>
        <taxon>Chromadorea</taxon>
        <taxon>Rhabditida</taxon>
        <taxon>Tylenchina</taxon>
        <taxon>Tylenchomorpha</taxon>
        <taxon>Sphaerularioidea</taxon>
        <taxon>Anguinidae</taxon>
        <taxon>Anguininae</taxon>
        <taxon>Ditylenchus</taxon>
    </lineage>
</organism>
<reference evidence="5" key="1">
    <citation type="submission" date="2022-11" db="UniProtKB">
        <authorList>
            <consortium name="WormBaseParasite"/>
        </authorList>
    </citation>
    <scope>IDENTIFICATION</scope>
</reference>
<evidence type="ECO:0000256" key="3">
    <source>
        <dbReference type="SAM" id="SignalP"/>
    </source>
</evidence>
<dbReference type="WBParaSite" id="jg20777">
    <property type="protein sequence ID" value="jg20777"/>
    <property type="gene ID" value="jg20777"/>
</dbReference>
<feature type="region of interest" description="Disordered" evidence="1">
    <location>
        <begin position="502"/>
        <end position="522"/>
    </location>
</feature>
<dbReference type="Proteomes" id="UP000887574">
    <property type="component" value="Unplaced"/>
</dbReference>
<keyword evidence="2" id="KW-1133">Transmembrane helix</keyword>
<keyword evidence="4" id="KW-1185">Reference proteome</keyword>
<evidence type="ECO:0000256" key="2">
    <source>
        <dbReference type="SAM" id="Phobius"/>
    </source>
</evidence>
<name>A0A915DJR4_9BILA</name>
<dbReference type="AlphaFoldDB" id="A0A915DJR4"/>
<protein>
    <submittedName>
        <fullName evidence="5">Uncharacterized protein</fullName>
    </submittedName>
</protein>
<evidence type="ECO:0000313" key="4">
    <source>
        <dbReference type="Proteomes" id="UP000887574"/>
    </source>
</evidence>
<feature type="signal peptide" evidence="3">
    <location>
        <begin position="1"/>
        <end position="30"/>
    </location>
</feature>
<feature type="chain" id="PRO_5037587494" evidence="3">
    <location>
        <begin position="31"/>
        <end position="751"/>
    </location>
</feature>
<feature type="transmembrane region" description="Helical" evidence="2">
    <location>
        <begin position="532"/>
        <end position="549"/>
    </location>
</feature>
<feature type="compositionally biased region" description="Acidic residues" evidence="1">
    <location>
        <begin position="508"/>
        <end position="522"/>
    </location>
</feature>
<keyword evidence="3" id="KW-0732">Signal</keyword>
<keyword evidence="2" id="KW-0472">Membrane</keyword>
<accession>A0A915DJR4</accession>
<proteinExistence type="predicted"/>
<feature type="transmembrane region" description="Helical" evidence="2">
    <location>
        <begin position="556"/>
        <end position="573"/>
    </location>
</feature>
<sequence length="751" mass="85377">MSTSFALIIAISPFMVAMVLIALTQKSAEAQESGNKTKYPDINKPDLDSDCNKKGCVLSWLDCYEAVYQCKKWNKEKPDNITDMPTLDCGTRECTCRDVYRICGRYTRGCNITNDCFLGVYKDRFPICVQQKVECLKKLVECFMVEWIPFLVRSYNPSDGKEYMDSNKCVKKFVECGDQEKECGRTNIKFTKPLSNLRCQLTKDWSENIAEWEYRENYFKSEENAEVFVSRDKTTSNIMLNMELPHQEANFTLVFTKLDPRIDVQVCQPAGSVCADAPGIELEIASIDARLALYVKSDALPSGCRLNIKIISQDFAKCIMQWLSLLNHDFTAVVQKDTHFCPSTTRNLTRVISNELDNTKSDAKDTRKVSQKTATKTVSNTLETGLALEIPKIMSKAGAGYTRTLKTDNMQDVKEDNKIEETSEVTRSFDYKITETLERNYKLKGGMFHHLNQLRITCDKLIGEDEAAEWRSPSTYIGWTGPEEDPPFEDVLAKMEKPVDEKCKLNSEDNEDEEEKEEDGDESAAVAKHYDIILQIAAYTLLLSLWSLMMMFKVENLLNILIWLFFFCCLIATETANPPYKQKSINKIKAYLTTFITDSQLSACVDIVVTDVQAGKNTSGILDEVKNEIMNSLTASQMTVGVQLFNYLNRDFGGLSNFEAIILDPVVVIASNNLMPFYNQTRNKIIEMQASSKGNTAVSKQMFHMFNSFLTLQRTTTILQRVKNDAMTPGNWTLVVQDFGEVIHFDKYNLS</sequence>
<keyword evidence="2" id="KW-0812">Transmembrane</keyword>